<dbReference type="GO" id="GO:0016491">
    <property type="term" value="F:oxidoreductase activity"/>
    <property type="evidence" value="ECO:0007669"/>
    <property type="project" value="UniProtKB-KW"/>
</dbReference>
<dbReference type="EMBL" id="CP053892">
    <property type="protein sequence ID" value="QKG21401.1"/>
    <property type="molecule type" value="Genomic_DNA"/>
</dbReference>
<dbReference type="PRINTS" id="PR00081">
    <property type="entry name" value="GDHRDH"/>
</dbReference>
<accession>A0A7D3ZJJ6</accession>
<dbReference type="Pfam" id="PF13561">
    <property type="entry name" value="adh_short_C2"/>
    <property type="match status" value="1"/>
</dbReference>
<dbReference type="PRINTS" id="PR00080">
    <property type="entry name" value="SDRFAMILY"/>
</dbReference>
<dbReference type="PROSITE" id="PS00061">
    <property type="entry name" value="ADH_SHORT"/>
    <property type="match status" value="1"/>
</dbReference>
<evidence type="ECO:0000256" key="2">
    <source>
        <dbReference type="ARBA" id="ARBA00023002"/>
    </source>
</evidence>
<keyword evidence="3" id="KW-0520">NAD</keyword>
<protein>
    <submittedName>
        <fullName evidence="4">Short-chain dehydrogenase/reductase SDR</fullName>
    </submittedName>
</protein>
<dbReference type="InterPro" id="IPR002347">
    <property type="entry name" value="SDR_fam"/>
</dbReference>
<sequence length="273" mass="28940">MARSTGMRLTGKVAFITGAARGQGRAEAVRLASEGADVIAVDLVGPASTYVPYEPAAQSDLDETAKLVEAQGRRVVSRKADVRDLAALQSAVQEGVAELGRLDVVVANAGIVNYGRTWELEEEQWQDVIDTNLTGVWKTVKATVPTLIEQGQGGSIIITSSVAGLKGLPFLAHYASSKHGVVGLAKVLANELGEHDIRVNTVHPHGVRTGMTAGTMTELLEQSPMLGPIYMPTLPYEMVEPEDIANIVAFLASDEGKYITGAQLPVDLGALNR</sequence>
<dbReference type="SUPFAM" id="SSF51735">
    <property type="entry name" value="NAD(P)-binding Rossmann-fold domains"/>
    <property type="match status" value="1"/>
</dbReference>
<dbReference type="FunFam" id="3.40.50.720:FF:000084">
    <property type="entry name" value="Short-chain dehydrogenase reductase"/>
    <property type="match status" value="1"/>
</dbReference>
<dbReference type="Proteomes" id="UP000501240">
    <property type="component" value="Chromosome"/>
</dbReference>
<keyword evidence="5" id="KW-1185">Reference proteome</keyword>
<dbReference type="InterPro" id="IPR020904">
    <property type="entry name" value="Sc_DH/Rdtase_CS"/>
</dbReference>
<reference evidence="4 5" key="1">
    <citation type="submission" date="2020-05" db="EMBL/GenBank/DDBJ databases">
        <title>Actinomadura verrucosospora NRRL-B18236 (PFL_A860) Genome sequencing and assembly.</title>
        <authorList>
            <person name="Samborskyy M."/>
        </authorList>
    </citation>
    <scope>NUCLEOTIDE SEQUENCE [LARGE SCALE GENOMIC DNA]</scope>
    <source>
        <strain evidence="4 5">NRRL:B18236</strain>
    </source>
</reference>
<dbReference type="Gene3D" id="3.40.50.720">
    <property type="entry name" value="NAD(P)-binding Rossmann-like Domain"/>
    <property type="match status" value="1"/>
</dbReference>
<dbReference type="InterPro" id="IPR036291">
    <property type="entry name" value="NAD(P)-bd_dom_sf"/>
</dbReference>
<dbReference type="PANTHER" id="PTHR24321">
    <property type="entry name" value="DEHYDROGENASES, SHORT CHAIN"/>
    <property type="match status" value="1"/>
</dbReference>
<keyword evidence="2" id="KW-0560">Oxidoreductase</keyword>
<gene>
    <name evidence="4" type="ORF">ACTIVE_3039</name>
</gene>
<evidence type="ECO:0000313" key="4">
    <source>
        <dbReference type="EMBL" id="QKG21401.1"/>
    </source>
</evidence>
<dbReference type="RefSeq" id="WP_173095677.1">
    <property type="nucleotide sequence ID" value="NZ_CP053892.1"/>
</dbReference>
<evidence type="ECO:0000256" key="3">
    <source>
        <dbReference type="ARBA" id="ARBA00023027"/>
    </source>
</evidence>
<organism evidence="4 5">
    <name type="scientific">Actinomadura verrucosospora</name>
    <dbReference type="NCBI Taxonomy" id="46165"/>
    <lineage>
        <taxon>Bacteria</taxon>
        <taxon>Bacillati</taxon>
        <taxon>Actinomycetota</taxon>
        <taxon>Actinomycetes</taxon>
        <taxon>Streptosporangiales</taxon>
        <taxon>Thermomonosporaceae</taxon>
        <taxon>Actinomadura</taxon>
    </lineage>
</organism>
<dbReference type="PANTHER" id="PTHR24321:SF8">
    <property type="entry name" value="ESTRADIOL 17-BETA-DEHYDROGENASE 8-RELATED"/>
    <property type="match status" value="1"/>
</dbReference>
<dbReference type="InterPro" id="IPR023985">
    <property type="entry name" value="SDR_subfam_1"/>
</dbReference>
<dbReference type="NCBIfam" id="NF009467">
    <property type="entry name" value="PRK12826.1-3"/>
    <property type="match status" value="1"/>
</dbReference>
<evidence type="ECO:0000256" key="1">
    <source>
        <dbReference type="ARBA" id="ARBA00006484"/>
    </source>
</evidence>
<evidence type="ECO:0000313" key="5">
    <source>
        <dbReference type="Proteomes" id="UP000501240"/>
    </source>
</evidence>
<name>A0A7D3ZJJ6_ACTVE</name>
<proteinExistence type="inferred from homology"/>
<dbReference type="CDD" id="cd05233">
    <property type="entry name" value="SDR_c"/>
    <property type="match status" value="1"/>
</dbReference>
<dbReference type="NCBIfam" id="TIGR03971">
    <property type="entry name" value="SDR_subfam_1"/>
    <property type="match status" value="1"/>
</dbReference>
<dbReference type="AlphaFoldDB" id="A0A7D3ZJJ6"/>
<comment type="similarity">
    <text evidence="1">Belongs to the short-chain dehydrogenases/reductases (SDR) family.</text>
</comment>